<evidence type="ECO:0000256" key="1">
    <source>
        <dbReference type="ARBA" id="ARBA00004651"/>
    </source>
</evidence>
<keyword evidence="3 6" id="KW-0812">Transmembrane</keyword>
<sequence length="327" mass="36303">MFSTIRQHKLFQPITTYAAIIIAMIFFGISYVWTNIAMRTFPVLTLLELRLSISAVLLFAFGYLSRYMQTPRREDIKWFLLMALFEPFLYFIGETYGLTRVSPTTASVVISTIPLFAPVVAYFLLKERVTWANIAGIVLSVGGVIAIVTGHQSQSGAETDSIGLLLLALAVVSAIFYSVVLKRLSAHYNGITIVGYQNLIGIFFFMPFFIHFDGPKLSHLVLRADSVESVLMLAVFASFIAFVLFAEAVRRIGVTRSNVFCNLMPAITAVFAALILHEVLAFQQMVGIAIVIGGLFVSQMQLRKRTRTAVCKSGNCQTAVIENKKIE</sequence>
<evidence type="ECO:0000256" key="6">
    <source>
        <dbReference type="SAM" id="Phobius"/>
    </source>
</evidence>
<name>A0A7W5DS75_9PORP</name>
<feature type="domain" description="EamA" evidence="7">
    <location>
        <begin position="17"/>
        <end position="148"/>
    </location>
</feature>
<dbReference type="PANTHER" id="PTHR32322">
    <property type="entry name" value="INNER MEMBRANE TRANSPORTER"/>
    <property type="match status" value="1"/>
</dbReference>
<reference evidence="8 9" key="1">
    <citation type="submission" date="2020-08" db="EMBL/GenBank/DDBJ databases">
        <title>Genomic Encyclopedia of Type Strains, Phase IV (KMG-IV): sequencing the most valuable type-strain genomes for metagenomic binning, comparative biology and taxonomic classification.</title>
        <authorList>
            <person name="Goeker M."/>
        </authorList>
    </citation>
    <scope>NUCLEOTIDE SEQUENCE [LARGE SCALE GENOMIC DNA]</scope>
    <source>
        <strain evidence="8 9">DSM 27471</strain>
    </source>
</reference>
<dbReference type="Pfam" id="PF00892">
    <property type="entry name" value="EamA"/>
    <property type="match status" value="2"/>
</dbReference>
<organism evidence="8 9">
    <name type="scientific">Microbacter margulisiae</name>
    <dbReference type="NCBI Taxonomy" id="1350067"/>
    <lineage>
        <taxon>Bacteria</taxon>
        <taxon>Pseudomonadati</taxon>
        <taxon>Bacteroidota</taxon>
        <taxon>Bacteroidia</taxon>
        <taxon>Bacteroidales</taxon>
        <taxon>Porphyromonadaceae</taxon>
        <taxon>Microbacter</taxon>
    </lineage>
</organism>
<keyword evidence="9" id="KW-1185">Reference proteome</keyword>
<keyword evidence="5 6" id="KW-0472">Membrane</keyword>
<evidence type="ECO:0000256" key="4">
    <source>
        <dbReference type="ARBA" id="ARBA00022989"/>
    </source>
</evidence>
<dbReference type="InterPro" id="IPR037185">
    <property type="entry name" value="EmrE-like"/>
</dbReference>
<evidence type="ECO:0000256" key="5">
    <source>
        <dbReference type="ARBA" id="ARBA00023136"/>
    </source>
</evidence>
<dbReference type="EMBL" id="JACHYB010000002">
    <property type="protein sequence ID" value="MBB3187763.1"/>
    <property type="molecule type" value="Genomic_DNA"/>
</dbReference>
<feature type="transmembrane region" description="Helical" evidence="6">
    <location>
        <begin position="282"/>
        <end position="298"/>
    </location>
</feature>
<comment type="caution">
    <text evidence="8">The sequence shown here is derived from an EMBL/GenBank/DDBJ whole genome shotgun (WGS) entry which is preliminary data.</text>
</comment>
<feature type="transmembrane region" description="Helical" evidence="6">
    <location>
        <begin position="230"/>
        <end position="247"/>
    </location>
</feature>
<feature type="transmembrane region" description="Helical" evidence="6">
    <location>
        <begin position="105"/>
        <end position="125"/>
    </location>
</feature>
<evidence type="ECO:0000259" key="7">
    <source>
        <dbReference type="Pfam" id="PF00892"/>
    </source>
</evidence>
<feature type="domain" description="EamA" evidence="7">
    <location>
        <begin position="162"/>
        <end position="297"/>
    </location>
</feature>
<protein>
    <submittedName>
        <fullName evidence="8">Drug/metabolite transporter (DMT)-like permease</fullName>
    </submittedName>
</protein>
<dbReference type="RefSeq" id="WP_183413596.1">
    <property type="nucleotide sequence ID" value="NZ_JACHYB010000002.1"/>
</dbReference>
<dbReference type="PANTHER" id="PTHR32322:SF18">
    <property type="entry name" value="S-ADENOSYLMETHIONINE_S-ADENOSYLHOMOCYSTEINE TRANSPORTER"/>
    <property type="match status" value="1"/>
</dbReference>
<evidence type="ECO:0000256" key="3">
    <source>
        <dbReference type="ARBA" id="ARBA00022692"/>
    </source>
</evidence>
<gene>
    <name evidence="8" type="ORF">FHX64_001961</name>
</gene>
<evidence type="ECO:0000313" key="9">
    <source>
        <dbReference type="Proteomes" id="UP000544222"/>
    </source>
</evidence>
<feature type="transmembrane region" description="Helical" evidence="6">
    <location>
        <begin position="76"/>
        <end position="93"/>
    </location>
</feature>
<dbReference type="SUPFAM" id="SSF103481">
    <property type="entry name" value="Multidrug resistance efflux transporter EmrE"/>
    <property type="match status" value="2"/>
</dbReference>
<feature type="transmembrane region" description="Helical" evidence="6">
    <location>
        <begin position="132"/>
        <end position="150"/>
    </location>
</feature>
<dbReference type="GO" id="GO:0005886">
    <property type="term" value="C:plasma membrane"/>
    <property type="evidence" value="ECO:0007669"/>
    <property type="project" value="UniProtKB-SubCell"/>
</dbReference>
<feature type="transmembrane region" description="Helical" evidence="6">
    <location>
        <begin position="40"/>
        <end position="64"/>
    </location>
</feature>
<evidence type="ECO:0000256" key="2">
    <source>
        <dbReference type="ARBA" id="ARBA00022475"/>
    </source>
</evidence>
<dbReference type="AlphaFoldDB" id="A0A7W5DS75"/>
<feature type="transmembrane region" description="Helical" evidence="6">
    <location>
        <begin position="193"/>
        <end position="210"/>
    </location>
</feature>
<evidence type="ECO:0000313" key="8">
    <source>
        <dbReference type="EMBL" id="MBB3187763.1"/>
    </source>
</evidence>
<keyword evidence="2" id="KW-1003">Cell membrane</keyword>
<feature type="transmembrane region" description="Helical" evidence="6">
    <location>
        <begin position="259"/>
        <end position="276"/>
    </location>
</feature>
<dbReference type="Proteomes" id="UP000544222">
    <property type="component" value="Unassembled WGS sequence"/>
</dbReference>
<accession>A0A7W5DS75</accession>
<dbReference type="Gene3D" id="1.10.3730.20">
    <property type="match status" value="2"/>
</dbReference>
<dbReference type="InterPro" id="IPR000620">
    <property type="entry name" value="EamA_dom"/>
</dbReference>
<proteinExistence type="predicted"/>
<keyword evidence="4 6" id="KW-1133">Transmembrane helix</keyword>
<feature type="transmembrane region" description="Helical" evidence="6">
    <location>
        <begin position="162"/>
        <end position="181"/>
    </location>
</feature>
<dbReference type="InterPro" id="IPR050638">
    <property type="entry name" value="AA-Vitamin_Transporters"/>
</dbReference>
<comment type="subcellular location">
    <subcellularLocation>
        <location evidence="1">Cell membrane</location>
        <topology evidence="1">Multi-pass membrane protein</topology>
    </subcellularLocation>
</comment>
<feature type="transmembrane region" description="Helical" evidence="6">
    <location>
        <begin position="14"/>
        <end position="34"/>
    </location>
</feature>